<comment type="caution">
    <text evidence="2">The sequence shown here is derived from an EMBL/GenBank/DDBJ whole genome shotgun (WGS) entry which is preliminary data.</text>
</comment>
<evidence type="ECO:0000259" key="1">
    <source>
        <dbReference type="Pfam" id="PF03184"/>
    </source>
</evidence>
<protein>
    <recommendedName>
        <fullName evidence="1">DDE-1 domain-containing protein</fullName>
    </recommendedName>
</protein>
<accession>A0ABD3VXF7</accession>
<dbReference type="Pfam" id="PF03184">
    <property type="entry name" value="DDE_1"/>
    <property type="match status" value="1"/>
</dbReference>
<sequence length="88" mass="9875">MSLWISKTSATYQGQPHKPRCHQIELLGLPPHTTSSLQPLDVQIIGPLKAKFTSIAVNLGYINKNQIVNNARFQQCCFMPLISIQLSR</sequence>
<evidence type="ECO:0000313" key="2">
    <source>
        <dbReference type="EMBL" id="KAL3866116.1"/>
    </source>
</evidence>
<proteinExistence type="predicted"/>
<name>A0ABD3VXF7_SINWO</name>
<evidence type="ECO:0000313" key="3">
    <source>
        <dbReference type="Proteomes" id="UP001634394"/>
    </source>
</evidence>
<dbReference type="EMBL" id="JBJQND010000009">
    <property type="protein sequence ID" value="KAL3866116.1"/>
    <property type="molecule type" value="Genomic_DNA"/>
</dbReference>
<dbReference type="Proteomes" id="UP001634394">
    <property type="component" value="Unassembled WGS sequence"/>
</dbReference>
<dbReference type="InterPro" id="IPR004875">
    <property type="entry name" value="DDE_SF_endonuclease_dom"/>
</dbReference>
<dbReference type="AlphaFoldDB" id="A0ABD3VXF7"/>
<reference evidence="2 3" key="1">
    <citation type="submission" date="2024-11" db="EMBL/GenBank/DDBJ databases">
        <title>Chromosome-level genome assembly of the freshwater bivalve Anodonta woodiana.</title>
        <authorList>
            <person name="Chen X."/>
        </authorList>
    </citation>
    <scope>NUCLEOTIDE SEQUENCE [LARGE SCALE GENOMIC DNA]</scope>
    <source>
        <strain evidence="2">MN2024</strain>
        <tissue evidence="2">Gills</tissue>
    </source>
</reference>
<keyword evidence="3" id="KW-1185">Reference proteome</keyword>
<organism evidence="2 3">
    <name type="scientific">Sinanodonta woodiana</name>
    <name type="common">Chinese pond mussel</name>
    <name type="synonym">Anodonta woodiana</name>
    <dbReference type="NCBI Taxonomy" id="1069815"/>
    <lineage>
        <taxon>Eukaryota</taxon>
        <taxon>Metazoa</taxon>
        <taxon>Spiralia</taxon>
        <taxon>Lophotrochozoa</taxon>
        <taxon>Mollusca</taxon>
        <taxon>Bivalvia</taxon>
        <taxon>Autobranchia</taxon>
        <taxon>Heteroconchia</taxon>
        <taxon>Palaeoheterodonta</taxon>
        <taxon>Unionida</taxon>
        <taxon>Unionoidea</taxon>
        <taxon>Unionidae</taxon>
        <taxon>Unioninae</taxon>
        <taxon>Sinanodonta</taxon>
    </lineage>
</organism>
<feature type="domain" description="DDE-1" evidence="1">
    <location>
        <begin position="20"/>
        <end position="68"/>
    </location>
</feature>
<gene>
    <name evidence="2" type="ORF">ACJMK2_043448</name>
</gene>